<reference evidence="3" key="1">
    <citation type="submission" date="2009-09" db="EMBL/GenBank/DDBJ databases">
        <title>The complete chromosome of Sebaldella termitidis ATCC 33386.</title>
        <authorList>
            <consortium name="US DOE Joint Genome Institute (JGI-PGF)"/>
            <person name="Lucas S."/>
            <person name="Copeland A."/>
            <person name="Lapidus A."/>
            <person name="Glavina del Rio T."/>
            <person name="Dalin E."/>
            <person name="Tice H."/>
            <person name="Bruce D."/>
            <person name="Goodwin L."/>
            <person name="Pitluck S."/>
            <person name="Kyrpides N."/>
            <person name="Mavromatis K."/>
            <person name="Ivanova N."/>
            <person name="Mikhailova N."/>
            <person name="Sims D."/>
            <person name="Meincke L."/>
            <person name="Brettin T."/>
            <person name="Detter J.C."/>
            <person name="Han C."/>
            <person name="Larimer F."/>
            <person name="Land M."/>
            <person name="Hauser L."/>
            <person name="Markowitz V."/>
            <person name="Cheng J.F."/>
            <person name="Hugenholtz P."/>
            <person name="Woyke T."/>
            <person name="Wu D."/>
            <person name="Eisen J.A."/>
        </authorList>
    </citation>
    <scope>NUCLEOTIDE SEQUENCE [LARGE SCALE GENOMIC DNA]</scope>
    <source>
        <strain evidence="3">ATCC 33386 / NCTC 11300</strain>
    </source>
</reference>
<evidence type="ECO:0000313" key="1">
    <source>
        <dbReference type="EMBL" id="ACZ08139.1"/>
    </source>
</evidence>
<dbReference type="EMBL" id="CP001739">
    <property type="protein sequence ID" value="ACZ08139.1"/>
    <property type="molecule type" value="Genomic_DNA"/>
</dbReference>
<dbReference type="AlphaFoldDB" id="D1AG99"/>
<evidence type="ECO:0000313" key="2">
    <source>
        <dbReference type="EMBL" id="ACZ10725.1"/>
    </source>
</evidence>
<dbReference type="EMBL" id="CP001739">
    <property type="protein sequence ID" value="ACZ10725.1"/>
    <property type="molecule type" value="Genomic_DNA"/>
</dbReference>
<sequence>MGNWEKKTVLIKRKMFPISTGIQFKLSDLTDGLAWGDHVVRAGITNMEHGYDTFSTECEVVRTGHDTYYTRIWRQGVISEGIVRNYSIPYTGFGAIHTIVNEVNFGGISIYIAVHDCIPPLQVLVLVNDEYWLLNQVFNNTSFSISNTLKVPATDYVTGNVKVQLIPQTGQIYTTTRADISFSKFVKTRNEIAGTTNVLAYEV</sequence>
<dbReference type="Proteomes" id="UP000000845">
    <property type="component" value="Chromosome"/>
</dbReference>
<evidence type="ECO:0000313" key="3">
    <source>
        <dbReference type="Proteomes" id="UP000000845"/>
    </source>
</evidence>
<dbReference type="HOGENOM" id="CLU_1348143_0_0_0"/>
<gene>
    <name evidence="1" type="ordered locus">Sterm_1272</name>
    <name evidence="2" type="ordered locus">Sterm_3891</name>
</gene>
<accession>D1AG99</accession>
<reference evidence="2 3" key="2">
    <citation type="journal article" date="2010" name="Stand. Genomic Sci.">
        <title>Complete genome sequence of Sebaldella termitidis type strain (NCTC 11300).</title>
        <authorList>
            <person name="Harmon-Smith M."/>
            <person name="Celia L."/>
            <person name="Chertkov O."/>
            <person name="Lapidus A."/>
            <person name="Copeland A."/>
            <person name="Glavina Del Rio T."/>
            <person name="Nolan M."/>
            <person name="Lucas S."/>
            <person name="Tice H."/>
            <person name="Cheng J.F."/>
            <person name="Han C."/>
            <person name="Detter J.C."/>
            <person name="Bruce D."/>
            <person name="Goodwin L."/>
            <person name="Pitluck S."/>
            <person name="Pati A."/>
            <person name="Liolios K."/>
            <person name="Ivanova N."/>
            <person name="Mavromatis K."/>
            <person name="Mikhailova N."/>
            <person name="Chen A."/>
            <person name="Palaniappan K."/>
            <person name="Land M."/>
            <person name="Hauser L."/>
            <person name="Chang Y.J."/>
            <person name="Jeffries C.D."/>
            <person name="Brettin T."/>
            <person name="Goker M."/>
            <person name="Beck B."/>
            <person name="Bristow J."/>
            <person name="Eisen J.A."/>
            <person name="Markowitz V."/>
            <person name="Hugenholtz P."/>
            <person name="Kyrpides N.C."/>
            <person name="Klenk H.P."/>
            <person name="Chen F."/>
        </authorList>
    </citation>
    <scope>NUCLEOTIDE SEQUENCE [LARGE SCALE GENOMIC DNA]</scope>
    <source>
        <strain evidence="2">ATCC 33386</strain>
        <strain evidence="3">ATCC 33386 / NCTC 11300</strain>
    </source>
</reference>
<name>D1AG99_SEBTE</name>
<dbReference type="STRING" id="526218.Sterm_1272"/>
<proteinExistence type="predicted"/>
<dbReference type="RefSeq" id="WP_012860735.1">
    <property type="nucleotide sequence ID" value="NC_013517.1"/>
</dbReference>
<organism evidence="2 3">
    <name type="scientific">Sebaldella termitidis (strain ATCC 33386 / NCTC 11300)</name>
    <dbReference type="NCBI Taxonomy" id="526218"/>
    <lineage>
        <taxon>Bacteria</taxon>
        <taxon>Fusobacteriati</taxon>
        <taxon>Fusobacteriota</taxon>
        <taxon>Fusobacteriia</taxon>
        <taxon>Fusobacteriales</taxon>
        <taxon>Leptotrichiaceae</taxon>
        <taxon>Sebaldella</taxon>
    </lineage>
</organism>
<keyword evidence="3" id="KW-1185">Reference proteome</keyword>
<dbReference type="KEGG" id="str:Sterm_3891"/>
<dbReference type="KEGG" id="str:Sterm_1272"/>
<protein>
    <submittedName>
        <fullName evidence="2">Uncharacterized protein</fullName>
    </submittedName>
</protein>